<reference evidence="6" key="1">
    <citation type="journal article" date="2019" name="Database">
        <title>The radish genome database (RadishGD): an integrated information resource for radish genomics.</title>
        <authorList>
            <person name="Yu H.J."/>
            <person name="Baek S."/>
            <person name="Lee Y.J."/>
            <person name="Cho A."/>
            <person name="Mun J.H."/>
        </authorList>
    </citation>
    <scope>NUCLEOTIDE SEQUENCE [LARGE SCALE GENOMIC DNA]</scope>
    <source>
        <strain evidence="6">cv. WK10039</strain>
    </source>
</reference>
<dbReference type="Proteomes" id="UP000504610">
    <property type="component" value="Chromosome 4"/>
</dbReference>
<keyword evidence="6" id="KW-1185">Reference proteome</keyword>
<evidence type="ECO:0000256" key="3">
    <source>
        <dbReference type="ARBA" id="ARBA00022833"/>
    </source>
</evidence>
<dbReference type="PROSITE" id="PS50966">
    <property type="entry name" value="ZF_SWIM"/>
    <property type="match status" value="1"/>
</dbReference>
<evidence type="ECO:0000259" key="5">
    <source>
        <dbReference type="PROSITE" id="PS50966"/>
    </source>
</evidence>
<evidence type="ECO:0000313" key="6">
    <source>
        <dbReference type="Proteomes" id="UP000504610"/>
    </source>
</evidence>
<dbReference type="KEGG" id="rsz:130511155"/>
<name>A0A9W3DJK9_RAPSA</name>
<dbReference type="PANTHER" id="PTHR31973:SF187">
    <property type="entry name" value="MUTATOR TRANSPOSASE MUDRA PROTEIN"/>
    <property type="match status" value="1"/>
</dbReference>
<reference evidence="7" key="2">
    <citation type="submission" date="2025-08" db="UniProtKB">
        <authorList>
            <consortium name="RefSeq"/>
        </authorList>
    </citation>
    <scope>IDENTIFICATION</scope>
    <source>
        <tissue evidence="7">Leaf</tissue>
    </source>
</reference>
<sequence>MSNHVSGIPGSPEESYKMMYSYLYMLKQVNPGTKTCVKLDDASKFKYLFIALGACIEGFAFMRKVIAVDATSLKNRYGGVLVFAEAQNPNGQSYPLAFAVLDSENLTSWTWFFEMLKSVIQDSSELVFMSERNQSLIFAIGSVFPEAHYGHCLWHLKEKVKWHAGNVNKVIVGHRFMELGRYYTVDDFNSAYHSFEKRYPAVYKYVQEHTENDKWARVFFSRDRYNFDTINSVESMKSVFKEATTWALIPMLDCIVRKFSDWFTQRKEAVSRSIDTSLVPLVENYLHGLWAVAQKLSVRELNSYELKYEITDTAGKMFWASLVEKSCTCKVWDYEKFPCLHGLAAYIYFTTNVDGNGLNIHELCSKYYWTGLWALAYDRTLCVVPDMSSWNVPDQIKEVKIMPPDRIRGKGRKRVG</sequence>
<dbReference type="PANTHER" id="PTHR31973">
    <property type="entry name" value="POLYPROTEIN, PUTATIVE-RELATED"/>
    <property type="match status" value="1"/>
</dbReference>
<keyword evidence="2 4" id="KW-0863">Zinc-finger</keyword>
<protein>
    <submittedName>
        <fullName evidence="7">Protein FAR-RED ELONGATED HYPOCOTYL 3-like</fullName>
    </submittedName>
</protein>
<dbReference type="SMART" id="SM00575">
    <property type="entry name" value="ZnF_PMZ"/>
    <property type="match status" value="1"/>
</dbReference>
<dbReference type="GO" id="GO:0008270">
    <property type="term" value="F:zinc ion binding"/>
    <property type="evidence" value="ECO:0007669"/>
    <property type="project" value="UniProtKB-KW"/>
</dbReference>
<gene>
    <name evidence="7" type="primary">LOC130511155</name>
</gene>
<dbReference type="AlphaFoldDB" id="A0A9W3DJK9"/>
<accession>A0A9W3DJK9</accession>
<evidence type="ECO:0000256" key="4">
    <source>
        <dbReference type="PROSITE-ProRule" id="PRU00325"/>
    </source>
</evidence>
<dbReference type="Pfam" id="PF10551">
    <property type="entry name" value="MULE"/>
    <property type="match status" value="1"/>
</dbReference>
<evidence type="ECO:0000256" key="2">
    <source>
        <dbReference type="ARBA" id="ARBA00022771"/>
    </source>
</evidence>
<dbReference type="OrthoDB" id="1895098at2759"/>
<proteinExistence type="predicted"/>
<evidence type="ECO:0000313" key="7">
    <source>
        <dbReference type="RefSeq" id="XP_056864004.1"/>
    </source>
</evidence>
<dbReference type="InterPro" id="IPR007527">
    <property type="entry name" value="Znf_SWIM"/>
</dbReference>
<dbReference type="InterPro" id="IPR018289">
    <property type="entry name" value="MULE_transposase_dom"/>
</dbReference>
<keyword evidence="3" id="KW-0862">Zinc</keyword>
<dbReference type="Pfam" id="PF04434">
    <property type="entry name" value="SWIM"/>
    <property type="match status" value="1"/>
</dbReference>
<dbReference type="GeneID" id="130511155"/>
<keyword evidence="1" id="KW-0479">Metal-binding</keyword>
<organism evidence="6 7">
    <name type="scientific">Raphanus sativus</name>
    <name type="common">Radish</name>
    <name type="synonym">Raphanus raphanistrum var. sativus</name>
    <dbReference type="NCBI Taxonomy" id="3726"/>
    <lineage>
        <taxon>Eukaryota</taxon>
        <taxon>Viridiplantae</taxon>
        <taxon>Streptophyta</taxon>
        <taxon>Embryophyta</taxon>
        <taxon>Tracheophyta</taxon>
        <taxon>Spermatophyta</taxon>
        <taxon>Magnoliopsida</taxon>
        <taxon>eudicotyledons</taxon>
        <taxon>Gunneridae</taxon>
        <taxon>Pentapetalae</taxon>
        <taxon>rosids</taxon>
        <taxon>malvids</taxon>
        <taxon>Brassicales</taxon>
        <taxon>Brassicaceae</taxon>
        <taxon>Brassiceae</taxon>
        <taxon>Raphanus</taxon>
    </lineage>
</organism>
<evidence type="ECO:0000256" key="1">
    <source>
        <dbReference type="ARBA" id="ARBA00022723"/>
    </source>
</evidence>
<feature type="domain" description="SWIM-type" evidence="5">
    <location>
        <begin position="304"/>
        <end position="350"/>
    </location>
</feature>
<dbReference type="InterPro" id="IPR006564">
    <property type="entry name" value="Znf_PMZ"/>
</dbReference>
<dbReference type="RefSeq" id="XP_056864004.1">
    <property type="nucleotide sequence ID" value="XM_057008024.1"/>
</dbReference>